<evidence type="ECO:0000313" key="1">
    <source>
        <dbReference type="EMBL" id="GBF40043.1"/>
    </source>
</evidence>
<dbReference type="AlphaFoldDB" id="A0A2P2D5X1"/>
<dbReference type="RefSeq" id="WP_245915587.1">
    <property type="nucleotide sequence ID" value="NZ_BFAY01000011.1"/>
</dbReference>
<proteinExistence type="predicted"/>
<sequence>MKKVKDPETLKPSRALGSEGKRLLHAVHQYGIQRAVERVNITQHTFQRWARNDDKIEELILNELLIQLGISKTYIKTGKGIWQATTEEQMSIFGDLVTDLVKSQKVKEDVQMKRVIDLTLKLELSDKELLINVCHKLLQEKKNKNLRSVISLILNLPRSSYESAYKQLLSLEKKVYD</sequence>
<protein>
    <submittedName>
        <fullName evidence="1">Uncharacterized protein</fullName>
    </submittedName>
</protein>
<gene>
    <name evidence="1" type="ORF">LPTSP1_30540</name>
</gene>
<reference evidence="1 2" key="1">
    <citation type="submission" date="2018-02" db="EMBL/GenBank/DDBJ databases">
        <title>Novel Leptospira species isolated from soil and water in Japan.</title>
        <authorList>
            <person name="Nakao R."/>
            <person name="Masuzawa T."/>
        </authorList>
    </citation>
    <scope>NUCLEOTIDE SEQUENCE [LARGE SCALE GENOMIC DNA]</scope>
    <source>
        <strain evidence="1 2">E8</strain>
    </source>
</reference>
<comment type="caution">
    <text evidence="1">The sequence shown here is derived from an EMBL/GenBank/DDBJ whole genome shotgun (WGS) entry which is preliminary data.</text>
</comment>
<dbReference type="EMBL" id="BFAY01000011">
    <property type="protein sequence ID" value="GBF40043.1"/>
    <property type="molecule type" value="Genomic_DNA"/>
</dbReference>
<dbReference type="Proteomes" id="UP000245076">
    <property type="component" value="Unassembled WGS sequence"/>
</dbReference>
<name>A0A2P2D5X1_9LEPT</name>
<keyword evidence="2" id="KW-1185">Reference proteome</keyword>
<accession>A0A2P2D5X1</accession>
<evidence type="ECO:0000313" key="2">
    <source>
        <dbReference type="Proteomes" id="UP000245076"/>
    </source>
</evidence>
<organism evidence="1 2">
    <name type="scientific">Leptospira johnsonii</name>
    <dbReference type="NCBI Taxonomy" id="1917820"/>
    <lineage>
        <taxon>Bacteria</taxon>
        <taxon>Pseudomonadati</taxon>
        <taxon>Spirochaetota</taxon>
        <taxon>Spirochaetia</taxon>
        <taxon>Leptospirales</taxon>
        <taxon>Leptospiraceae</taxon>
        <taxon>Leptospira</taxon>
    </lineage>
</organism>